<reference evidence="2" key="1">
    <citation type="submission" date="2017-11" db="EMBL/GenBank/DDBJ databases">
        <authorList>
            <person name="Kajale S.C."/>
            <person name="Sharma A."/>
        </authorList>
    </citation>
    <scope>NUCLEOTIDE SEQUENCE</scope>
    <source>
        <strain evidence="2">LS1_42</strain>
    </source>
</reference>
<dbReference type="InterPro" id="IPR019278">
    <property type="entry name" value="DICT_dom"/>
</dbReference>
<gene>
    <name evidence="2" type="ORF">CV102_05470</name>
</gene>
<dbReference type="GO" id="GO:0016301">
    <property type="term" value="F:kinase activity"/>
    <property type="evidence" value="ECO:0007669"/>
    <property type="project" value="UniProtKB-KW"/>
</dbReference>
<dbReference type="Pfam" id="PF10069">
    <property type="entry name" value="DICT"/>
    <property type="match status" value="1"/>
</dbReference>
<dbReference type="Proteomes" id="UP000766904">
    <property type="component" value="Unassembled WGS sequence"/>
</dbReference>
<dbReference type="PIRSF" id="PIRSF030471">
    <property type="entry name" value="STR_Vng0742h_prd"/>
    <property type="match status" value="1"/>
</dbReference>
<dbReference type="InterPro" id="IPR016954">
    <property type="entry name" value="Uncharacterised_Vng0742h"/>
</dbReference>
<protein>
    <submittedName>
        <fullName evidence="2">Histidine kinase</fullName>
    </submittedName>
</protein>
<evidence type="ECO:0000259" key="1">
    <source>
        <dbReference type="Pfam" id="PF10069"/>
    </source>
</evidence>
<dbReference type="OrthoDB" id="198447at2157"/>
<keyword evidence="2" id="KW-0418">Kinase</keyword>
<feature type="domain" description="DICT" evidence="1">
    <location>
        <begin position="109"/>
        <end position="211"/>
    </location>
</feature>
<evidence type="ECO:0000313" key="3">
    <source>
        <dbReference type="Proteomes" id="UP000766904"/>
    </source>
</evidence>
<sequence length="244" mass="27897">MTIDSLRDALESVERERKRLEVYTAEPAVAAELERQFTTRNVTVDHRQAEAFDDGFVAIRDPDNGFRGTLGLDQFDAILSPETHLPWAVESTDVDTRELFDFLENTLFASYDRRQMLAASREIEERAWRIGEGTLYAGFEREAALVDQLEVYDRLASHEMLTAIAFVDDTWGRSATDLTVVPDSDEIGAFWFVVFDGAGSDLQKCALVAEERRAGQYYGFWTYDPEFVDELVDYLERTYDPQNA</sequence>
<evidence type="ECO:0000313" key="2">
    <source>
        <dbReference type="EMBL" id="TYL39733.1"/>
    </source>
</evidence>
<proteinExistence type="predicted"/>
<dbReference type="RefSeq" id="WP_148856865.1">
    <property type="nucleotide sequence ID" value="NZ_PHNJ01000002.1"/>
</dbReference>
<dbReference type="EMBL" id="PHNJ01000002">
    <property type="protein sequence ID" value="TYL39733.1"/>
    <property type="molecule type" value="Genomic_DNA"/>
</dbReference>
<organism evidence="2 3">
    <name type="scientific">Natronococcus pandeyae</name>
    <dbReference type="NCBI Taxonomy" id="2055836"/>
    <lineage>
        <taxon>Archaea</taxon>
        <taxon>Methanobacteriati</taxon>
        <taxon>Methanobacteriota</taxon>
        <taxon>Stenosarchaea group</taxon>
        <taxon>Halobacteria</taxon>
        <taxon>Halobacteriales</taxon>
        <taxon>Natrialbaceae</taxon>
        <taxon>Natronococcus</taxon>
    </lineage>
</organism>
<keyword evidence="2" id="KW-0808">Transferase</keyword>
<dbReference type="AlphaFoldDB" id="A0A8J8Q6X1"/>
<accession>A0A8J8Q6X1</accession>
<keyword evidence="3" id="KW-1185">Reference proteome</keyword>
<name>A0A8J8Q6X1_9EURY</name>
<comment type="caution">
    <text evidence="2">The sequence shown here is derived from an EMBL/GenBank/DDBJ whole genome shotgun (WGS) entry which is preliminary data.</text>
</comment>